<dbReference type="Pfam" id="PF21522">
    <property type="entry name" value="MreB-like_C"/>
    <property type="match status" value="1"/>
</dbReference>
<proteinExistence type="predicted"/>
<reference evidence="4" key="1">
    <citation type="submission" date="2016-06" db="EMBL/GenBank/DDBJ databases">
        <authorList>
            <person name="Nascimento L."/>
            <person name="Pereira R.V."/>
            <person name="Martins L.F."/>
            <person name="Quaggio R.B."/>
            <person name="Silva A.M."/>
            <person name="Setubal J.C."/>
        </authorList>
    </citation>
    <scope>NUCLEOTIDE SEQUENCE [LARGE SCALE GENOMIC DNA]</scope>
</reference>
<evidence type="ECO:0000259" key="2">
    <source>
        <dbReference type="Pfam" id="PF21522"/>
    </source>
</evidence>
<protein>
    <submittedName>
        <fullName evidence="3">Uncharacterized protein</fullName>
    </submittedName>
</protein>
<evidence type="ECO:0000313" key="3">
    <source>
        <dbReference type="EMBL" id="OUM84892.1"/>
    </source>
</evidence>
<dbReference type="SUPFAM" id="SSF53067">
    <property type="entry name" value="Actin-like ATPase domain"/>
    <property type="match status" value="2"/>
</dbReference>
<name>A0A1Y3PC46_9BACI</name>
<dbReference type="Pfam" id="PF17989">
    <property type="entry name" value="ALP_N"/>
    <property type="match status" value="1"/>
</dbReference>
<dbReference type="Gene3D" id="3.30.420.40">
    <property type="match status" value="2"/>
</dbReference>
<dbReference type="CDD" id="cd24025">
    <property type="entry name" value="ASKHA_NBD_ParM_pCBH-like"/>
    <property type="match status" value="1"/>
</dbReference>
<organism evidence="3 4">
    <name type="scientific">Bacillus thermozeamaize</name>
    <dbReference type="NCBI Taxonomy" id="230954"/>
    <lineage>
        <taxon>Bacteria</taxon>
        <taxon>Bacillati</taxon>
        <taxon>Bacillota</taxon>
        <taxon>Bacilli</taxon>
        <taxon>Bacillales</taxon>
        <taxon>Bacillaceae</taxon>
        <taxon>Bacillus</taxon>
    </lineage>
</organism>
<dbReference type="InterPro" id="IPR040607">
    <property type="entry name" value="ALP_N"/>
</dbReference>
<dbReference type="Proteomes" id="UP000196475">
    <property type="component" value="Unassembled WGS sequence"/>
</dbReference>
<comment type="caution">
    <text evidence="3">The sequence shown here is derived from an EMBL/GenBank/DDBJ whole genome shotgun (WGS) entry which is preliminary data.</text>
</comment>
<sequence>MDLGYGYVKGLSAKGKSILFPTLIGPGHDRSLVSLFGTNGKDLGNLHVRVQGADFFIGELARESRSTSRVFESERHHNPYTRVLMNAAISLLAEKQDVFLATGLPLDFYKAQAKSFRQSLMGVQPELEWVSGPLAGEKRTVNIREAFIFPQGAGAVFAALLDENGGHIYPELMSPGTQIGLIDIGFRTTDYIVVEMKHGGTFVPKVELSGTIDVGVIELHRMVRQVYKQMTGGADLEDFYVERIIRDGRINHKGKPILFQDHLQAGTKSVAANIADRLKTAWGPAMDLFDAIFLCGGGGELFHHSLQPHFDQRLNRVPNSQFANVIGYMKLAKTFMHTHHQ</sequence>
<dbReference type="AlphaFoldDB" id="A0A1Y3PC46"/>
<gene>
    <name evidence="3" type="ORF">BAA01_03005</name>
</gene>
<dbReference type="EMBL" id="LZRT01000117">
    <property type="protein sequence ID" value="OUM84892.1"/>
    <property type="molecule type" value="Genomic_DNA"/>
</dbReference>
<feature type="domain" description="Actin-like protein N-terminal" evidence="1">
    <location>
        <begin position="1"/>
        <end position="154"/>
    </location>
</feature>
<dbReference type="InterPro" id="IPR049067">
    <property type="entry name" value="MreB-like_C"/>
</dbReference>
<accession>A0A1Y3PC46</accession>
<feature type="domain" description="Actin homologue MreB-like C-terminal" evidence="2">
    <location>
        <begin position="181"/>
        <end position="307"/>
    </location>
</feature>
<dbReference type="InterPro" id="IPR043129">
    <property type="entry name" value="ATPase_NBD"/>
</dbReference>
<evidence type="ECO:0000313" key="4">
    <source>
        <dbReference type="Proteomes" id="UP000196475"/>
    </source>
</evidence>
<evidence type="ECO:0000259" key="1">
    <source>
        <dbReference type="Pfam" id="PF17989"/>
    </source>
</evidence>